<sequence length="256" mass="29188">MLIPMKRNSYQCLAIITLMISPVFAYASVCDNETTLHKLLTQTGKYAEYGHYACRALPAEAGFSVLAVAQFVQDQSIDAPDGHYLMHLYKINDQKQNVVASYHDPASYVSDAVALTGIQLDTAAYRLNPKQRALGLRIEYRNGSQVFPYAPVHLNLYDFEKKQKILSELPVELYRGENDMHCKNQWEEQNAVLHMLNQKTKGYANIRVNMTSKYYATHAVQGQCKDLPTKEDSKSFTLKYDGKQYQVPKALREFSK</sequence>
<feature type="chain" id="PRO_5017305653" evidence="1">
    <location>
        <begin position="28"/>
        <end position="256"/>
    </location>
</feature>
<reference evidence="3" key="1">
    <citation type="submission" date="2016-09" db="EMBL/GenBank/DDBJ databases">
        <authorList>
            <person name="Varghese N."/>
            <person name="Submissions S."/>
        </authorList>
    </citation>
    <scope>NUCLEOTIDE SEQUENCE [LARGE SCALE GENOMIC DNA]</scope>
    <source>
        <strain evidence="3">ANC 3699</strain>
    </source>
</reference>
<feature type="signal peptide" evidence="1">
    <location>
        <begin position="1"/>
        <end position="27"/>
    </location>
</feature>
<keyword evidence="1" id="KW-0732">Signal</keyword>
<gene>
    <name evidence="2" type="ORF">SAMN05421749_102142</name>
</gene>
<dbReference type="EMBL" id="FMYK01000002">
    <property type="protein sequence ID" value="SDB92495.1"/>
    <property type="molecule type" value="Genomic_DNA"/>
</dbReference>
<evidence type="ECO:0000256" key="1">
    <source>
        <dbReference type="SAM" id="SignalP"/>
    </source>
</evidence>
<protein>
    <submittedName>
        <fullName evidence="2">Uncharacterized protein</fullName>
    </submittedName>
</protein>
<name>A0A1G6HEX7_9GAMM</name>
<evidence type="ECO:0000313" key="2">
    <source>
        <dbReference type="EMBL" id="SDB92495.1"/>
    </source>
</evidence>
<organism evidence="2 3">
    <name type="scientific">Acinetobacter marinus</name>
    <dbReference type="NCBI Taxonomy" id="281375"/>
    <lineage>
        <taxon>Bacteria</taxon>
        <taxon>Pseudomonadati</taxon>
        <taxon>Pseudomonadota</taxon>
        <taxon>Gammaproteobacteria</taxon>
        <taxon>Moraxellales</taxon>
        <taxon>Moraxellaceae</taxon>
        <taxon>Acinetobacter</taxon>
    </lineage>
</organism>
<dbReference type="Proteomes" id="UP000242317">
    <property type="component" value="Unassembled WGS sequence"/>
</dbReference>
<proteinExistence type="predicted"/>
<keyword evidence="3" id="KW-1185">Reference proteome</keyword>
<evidence type="ECO:0000313" key="3">
    <source>
        <dbReference type="Proteomes" id="UP000242317"/>
    </source>
</evidence>
<accession>A0A1G6HEX7</accession>
<dbReference type="AlphaFoldDB" id="A0A1G6HEX7"/>